<dbReference type="OMA" id="HTQNNHT"/>
<comment type="similarity">
    <text evidence="1">Belongs to the FAM13 family.</text>
</comment>
<dbReference type="Proteomes" id="UP000261420">
    <property type="component" value="Unplaced"/>
</dbReference>
<reference evidence="5" key="1">
    <citation type="submission" date="2025-08" db="UniProtKB">
        <authorList>
            <consortium name="Ensembl"/>
        </authorList>
    </citation>
    <scope>IDENTIFICATION</scope>
</reference>
<evidence type="ECO:0000313" key="5">
    <source>
        <dbReference type="Ensembl" id="ENSSDUP00000023566.1"/>
    </source>
</evidence>
<dbReference type="SMART" id="SM00324">
    <property type="entry name" value="RhoGAP"/>
    <property type="match status" value="1"/>
</dbReference>
<dbReference type="Pfam" id="PF00620">
    <property type="entry name" value="RhoGAP"/>
    <property type="match status" value="1"/>
</dbReference>
<dbReference type="Gene3D" id="1.10.555.10">
    <property type="entry name" value="Rho GTPase activation protein"/>
    <property type="match status" value="1"/>
</dbReference>
<feature type="coiled-coil region" evidence="2">
    <location>
        <begin position="638"/>
        <end position="702"/>
    </location>
</feature>
<dbReference type="GO" id="GO:0007165">
    <property type="term" value="P:signal transduction"/>
    <property type="evidence" value="ECO:0007669"/>
    <property type="project" value="InterPro"/>
</dbReference>
<organism evidence="5 6">
    <name type="scientific">Seriola dumerili</name>
    <name type="common">Greater amberjack</name>
    <name type="synonym">Caranx dumerili</name>
    <dbReference type="NCBI Taxonomy" id="41447"/>
    <lineage>
        <taxon>Eukaryota</taxon>
        <taxon>Metazoa</taxon>
        <taxon>Chordata</taxon>
        <taxon>Craniata</taxon>
        <taxon>Vertebrata</taxon>
        <taxon>Euteleostomi</taxon>
        <taxon>Actinopterygii</taxon>
        <taxon>Neopterygii</taxon>
        <taxon>Teleostei</taxon>
        <taxon>Neoteleostei</taxon>
        <taxon>Acanthomorphata</taxon>
        <taxon>Carangaria</taxon>
        <taxon>Carangiformes</taxon>
        <taxon>Carangidae</taxon>
        <taxon>Seriola</taxon>
    </lineage>
</organism>
<dbReference type="GeneTree" id="ENSGT00950000183033"/>
<feature type="region of interest" description="Disordered" evidence="3">
    <location>
        <begin position="347"/>
        <end position="380"/>
    </location>
</feature>
<dbReference type="PROSITE" id="PS50238">
    <property type="entry name" value="RHOGAP"/>
    <property type="match status" value="1"/>
</dbReference>
<dbReference type="InterPro" id="IPR059029">
    <property type="entry name" value="FAM13A_dom"/>
</dbReference>
<name>A0A3B4UYL2_SERDU</name>
<evidence type="ECO:0000313" key="6">
    <source>
        <dbReference type="Proteomes" id="UP000261420"/>
    </source>
</evidence>
<proteinExistence type="inferred from homology"/>
<feature type="region of interest" description="Disordered" evidence="3">
    <location>
        <begin position="522"/>
        <end position="553"/>
    </location>
</feature>
<dbReference type="InterPro" id="IPR039102">
    <property type="entry name" value="FAM13"/>
</dbReference>
<dbReference type="PANTHER" id="PTHR15904">
    <property type="entry name" value="FAM13"/>
    <property type="match status" value="1"/>
</dbReference>
<keyword evidence="2" id="KW-0175">Coiled coil</keyword>
<feature type="compositionally biased region" description="Polar residues" evidence="3">
    <location>
        <begin position="527"/>
        <end position="537"/>
    </location>
</feature>
<evidence type="ECO:0000259" key="4">
    <source>
        <dbReference type="PROSITE" id="PS50238"/>
    </source>
</evidence>
<evidence type="ECO:0000256" key="1">
    <source>
        <dbReference type="ARBA" id="ARBA00007549"/>
    </source>
</evidence>
<sequence>MGASVSLCNDPSSVRILKPSAKVSPELIAPTLVSEPELAARCVFGVALEILREEGQMVCGIPLVLRDMVEFLDKNGMHHRGLFRLCSSVARTRQLRQQWDSGERVDLELEGDVPTVASLLKLFLRELPTPIVPEPRRKQLVLSLMGTRKGYTVDTEMNQSLRENLHHLPADNLIILSYLIHFLSRVAAHSQSNHMPVENLATIFGPCIFHVPAGPRMLEEQTVCNGLLLHLLLHQKVLLPIPAENTLASSSPPPPTLSALSHFEIRPSSCHSEQSSMERLEGEATSASVASDVNQTIWMQSQLNSINDNNHGSTVLHNPDTLACEGCETSSDVSADIQKLISDQEVLEEKGESTKAGRLLSCPTDPGPEQHLHQSGPSQKVQVKPLELLYTTHGNRTFSQMTPFTSISMEKEETEVNEASTDAGQTSISDRCMANESQRKTQMQRQHAESPLCCTEYKTEDKIKASEWKSPSFKLQALEADLGPSPAQVDPQVGDNLLAQQQPLSTEQQSLYLTHKLFLHLPPSPPAQDNHTVDSSQPVHTPSPHSSESSPVLSTITLSTEIKGDDTPSSPTGPNTSTLLSRFTTTDCPVPSPRCPNLSHSLRFNLDPDTAPSPPCSQHIRMTRCGIHTEPDEGSVSISMLNRHIHSLRKRIRHFEERFEQEKHYKPAHNDKTAHPEVARLMKELIKSRKQLKELKLRQSEEGGLRGQGRFNPPAETRRANIDQREAALTGTELQQINNNSNTKPNVEETVNIITNRLKERRRELGLPDDIKEMTHYQMTMEKTSMQKCLLYFESLHGRPSTRQERTLMKPFYDRYRLLKQLLLFSAASTVITTIEEEEGSDEGCPKQQSPRPQPLWMKPPRCVSSDEMLHLSSMEMPETPLVSPLEEVKDFQPQIISMATLHEASRQELLDHLRMARLEKRRLHKALREFEDHFYTQTGRACQKEDRGPMAEEYCQYKTLKAKVRLLEALLSKQQDSTKTS</sequence>
<keyword evidence="6" id="KW-1185">Reference proteome</keyword>
<evidence type="ECO:0000256" key="3">
    <source>
        <dbReference type="SAM" id="MobiDB-lite"/>
    </source>
</evidence>
<evidence type="ECO:0000256" key="2">
    <source>
        <dbReference type="SAM" id="Coils"/>
    </source>
</evidence>
<dbReference type="InterPro" id="IPR000198">
    <property type="entry name" value="RhoGAP_dom"/>
</dbReference>
<reference evidence="5" key="2">
    <citation type="submission" date="2025-09" db="UniProtKB">
        <authorList>
            <consortium name="Ensembl"/>
        </authorList>
    </citation>
    <scope>IDENTIFICATION</scope>
</reference>
<dbReference type="AlphaFoldDB" id="A0A3B4UYL2"/>
<dbReference type="PANTHER" id="PTHR15904:SF19">
    <property type="entry name" value="PROTEIN FAM13C"/>
    <property type="match status" value="1"/>
</dbReference>
<dbReference type="SUPFAM" id="SSF48350">
    <property type="entry name" value="GTPase activation domain, GAP"/>
    <property type="match status" value="1"/>
</dbReference>
<accession>A0A3B4UYL2</accession>
<dbReference type="Pfam" id="PF26116">
    <property type="entry name" value="FAM13A"/>
    <property type="match status" value="1"/>
</dbReference>
<dbReference type="InterPro" id="IPR008936">
    <property type="entry name" value="Rho_GTPase_activation_prot"/>
</dbReference>
<protein>
    <submittedName>
        <fullName evidence="5">Protein FAM13C-like</fullName>
    </submittedName>
</protein>
<feature type="domain" description="Rho-GAP" evidence="4">
    <location>
        <begin position="46"/>
        <end position="239"/>
    </location>
</feature>
<dbReference type="Ensembl" id="ENSSDUT00000024002.1">
    <property type="protein sequence ID" value="ENSSDUP00000023566.1"/>
    <property type="gene ID" value="ENSSDUG00000017140.1"/>
</dbReference>
<feature type="compositionally biased region" description="Low complexity" evidence="3">
    <location>
        <begin position="538"/>
        <end position="553"/>
    </location>
</feature>
<feature type="region of interest" description="Disordered" evidence="3">
    <location>
        <begin position="836"/>
        <end position="860"/>
    </location>
</feature>